<dbReference type="PANTHER" id="PTHR33067">
    <property type="entry name" value="RNA-DIRECTED DNA POLYMERASE-RELATED"/>
    <property type="match status" value="1"/>
</dbReference>
<gene>
    <name evidence="2" type="primary">LOC106780090</name>
</gene>
<name>A0A1S3W0L0_VIGRR</name>
<organism evidence="1 2">
    <name type="scientific">Vigna radiata var. radiata</name>
    <name type="common">Mung bean</name>
    <name type="synonym">Phaseolus aureus</name>
    <dbReference type="NCBI Taxonomy" id="3916"/>
    <lineage>
        <taxon>Eukaryota</taxon>
        <taxon>Viridiplantae</taxon>
        <taxon>Streptophyta</taxon>
        <taxon>Embryophyta</taxon>
        <taxon>Tracheophyta</taxon>
        <taxon>Spermatophyta</taxon>
        <taxon>Magnoliopsida</taxon>
        <taxon>eudicotyledons</taxon>
        <taxon>Gunneridae</taxon>
        <taxon>Pentapetalae</taxon>
        <taxon>rosids</taxon>
        <taxon>fabids</taxon>
        <taxon>Fabales</taxon>
        <taxon>Fabaceae</taxon>
        <taxon>Papilionoideae</taxon>
        <taxon>50 kb inversion clade</taxon>
        <taxon>NPAAA clade</taxon>
        <taxon>indigoferoid/millettioid clade</taxon>
        <taxon>Phaseoleae</taxon>
        <taxon>Vigna</taxon>
    </lineage>
</organism>
<dbReference type="Gene3D" id="2.40.70.10">
    <property type="entry name" value="Acid Proteases"/>
    <property type="match status" value="1"/>
</dbReference>
<dbReference type="AlphaFoldDB" id="A0A1S3W0L0"/>
<proteinExistence type="predicted"/>
<dbReference type="KEGG" id="vra:106780090"/>
<reference evidence="2" key="1">
    <citation type="submission" date="2025-08" db="UniProtKB">
        <authorList>
            <consortium name="RefSeq"/>
        </authorList>
    </citation>
    <scope>IDENTIFICATION</scope>
    <source>
        <tissue evidence="2">Leaf</tissue>
    </source>
</reference>
<evidence type="ECO:0000313" key="2">
    <source>
        <dbReference type="RefSeq" id="XP_014523819.1"/>
    </source>
</evidence>
<dbReference type="RefSeq" id="XP_014523819.1">
    <property type="nucleotide sequence ID" value="XM_014668333.1"/>
</dbReference>
<keyword evidence="1" id="KW-1185">Reference proteome</keyword>
<dbReference type="OrthoDB" id="778454at2759"/>
<dbReference type="InterPro" id="IPR021109">
    <property type="entry name" value="Peptidase_aspartic_dom_sf"/>
</dbReference>
<accession>A0A1S3W0L0</accession>
<dbReference type="GeneID" id="106780090"/>
<dbReference type="PANTHER" id="PTHR33067:SF39">
    <property type="entry name" value="TRANSCRIPTION FACTOR INTERACTOR AND REGULATOR CCHC(ZN) FAMILY"/>
    <property type="match status" value="1"/>
</dbReference>
<protein>
    <submittedName>
        <fullName evidence="2">Uncharacterized protein LOC106780090</fullName>
    </submittedName>
</protein>
<evidence type="ECO:0000313" key="1">
    <source>
        <dbReference type="Proteomes" id="UP000087766"/>
    </source>
</evidence>
<dbReference type="CDD" id="cd00303">
    <property type="entry name" value="retropepsin_like"/>
    <property type="match status" value="1"/>
</dbReference>
<sequence>MEETLGQAWDRYKSLLRKMPTHGFDDTSVVLSFLGGLSIQTKLLLDAAARGNIKNKIAEEAYELINNMATNDITTKLKETLQQFMQATISNQKSTEASIRNLEIQGGQLAKNLEDMPDRGFGANTKVIPKEECNAIMTRSEKQYGRFMEIFKQLEITMPLTEALRQVYAKHMKQFLKKKYLDEQTIKVQGNCSAILQKTLPLKFKDPGSFTIPCIIGNYDIGKALVDLRASINLMPLSMLKKIGGMAVKPTKAILQMVYRSIKLPYGVIEDVVMRIDKLKFPVDFVVMKMEENEEIPIILG</sequence>
<dbReference type="Proteomes" id="UP000087766">
    <property type="component" value="Unplaced"/>
</dbReference>